<evidence type="ECO:0000313" key="15">
    <source>
        <dbReference type="Proteomes" id="UP001596099"/>
    </source>
</evidence>
<keyword evidence="15" id="KW-1185">Reference proteome</keyword>
<evidence type="ECO:0000256" key="3">
    <source>
        <dbReference type="ARBA" id="ARBA00022448"/>
    </source>
</evidence>
<dbReference type="InterPro" id="IPR014222">
    <property type="entry name" value="Cyt_c_oxidase_su2"/>
</dbReference>
<dbReference type="EMBL" id="JBHSQH010000001">
    <property type="protein sequence ID" value="MFC5972675.1"/>
    <property type="molecule type" value="Genomic_DNA"/>
</dbReference>
<evidence type="ECO:0000256" key="9">
    <source>
        <dbReference type="ARBA" id="ARBA00023008"/>
    </source>
</evidence>
<evidence type="ECO:0000259" key="13">
    <source>
        <dbReference type="PROSITE" id="PS50857"/>
    </source>
</evidence>
<evidence type="ECO:0000256" key="10">
    <source>
        <dbReference type="ARBA" id="ARBA00023136"/>
    </source>
</evidence>
<keyword evidence="10 12" id="KW-0472">Membrane</keyword>
<keyword evidence="3" id="KW-0813">Transport</keyword>
<accession>A0ABD5RRB4</accession>
<dbReference type="CDD" id="cd13918">
    <property type="entry name" value="CuRO_HCO_II_like_6"/>
    <property type="match status" value="1"/>
</dbReference>
<comment type="caution">
    <text evidence="14">The sequence shown here is derived from an EMBL/GenBank/DDBJ whole genome shotgun (WGS) entry which is preliminary data.</text>
</comment>
<dbReference type="NCBIfam" id="TIGR02866">
    <property type="entry name" value="CoxB"/>
    <property type="match status" value="1"/>
</dbReference>
<evidence type="ECO:0000256" key="8">
    <source>
        <dbReference type="ARBA" id="ARBA00022989"/>
    </source>
</evidence>
<evidence type="ECO:0000256" key="2">
    <source>
        <dbReference type="ARBA" id="ARBA00007866"/>
    </source>
</evidence>
<keyword evidence="7" id="KW-0249">Electron transport</keyword>
<evidence type="ECO:0000256" key="1">
    <source>
        <dbReference type="ARBA" id="ARBA00004141"/>
    </source>
</evidence>
<name>A0ABD5RRB4_9EURY</name>
<dbReference type="Gene3D" id="2.60.40.420">
    <property type="entry name" value="Cupredoxins - blue copper proteins"/>
    <property type="match status" value="1"/>
</dbReference>
<evidence type="ECO:0000256" key="5">
    <source>
        <dbReference type="ARBA" id="ARBA00022692"/>
    </source>
</evidence>
<proteinExistence type="inferred from homology"/>
<dbReference type="InterPro" id="IPR008972">
    <property type="entry name" value="Cupredoxin"/>
</dbReference>
<dbReference type="GO" id="GO:0046872">
    <property type="term" value="F:metal ion binding"/>
    <property type="evidence" value="ECO:0007669"/>
    <property type="project" value="UniProtKB-KW"/>
</dbReference>
<dbReference type="RefSeq" id="WP_247416333.1">
    <property type="nucleotide sequence ID" value="NZ_JBHSQH010000001.1"/>
</dbReference>
<organism evidence="14 15">
    <name type="scientific">Halomarina salina</name>
    <dbReference type="NCBI Taxonomy" id="1872699"/>
    <lineage>
        <taxon>Archaea</taxon>
        <taxon>Methanobacteriati</taxon>
        <taxon>Methanobacteriota</taxon>
        <taxon>Stenosarchaea group</taxon>
        <taxon>Halobacteria</taxon>
        <taxon>Halobacteriales</taxon>
        <taxon>Natronomonadaceae</taxon>
        <taxon>Halomarina</taxon>
    </lineage>
</organism>
<evidence type="ECO:0000256" key="11">
    <source>
        <dbReference type="SAM" id="MobiDB-lite"/>
    </source>
</evidence>
<dbReference type="SUPFAM" id="SSF49503">
    <property type="entry name" value="Cupredoxins"/>
    <property type="match status" value="1"/>
</dbReference>
<keyword evidence="5 12" id="KW-0812">Transmembrane</keyword>
<comment type="subcellular location">
    <subcellularLocation>
        <location evidence="1">Membrane</location>
        <topology evidence="1">Multi-pass membrane protein</topology>
    </subcellularLocation>
</comment>
<dbReference type="PROSITE" id="PS00078">
    <property type="entry name" value="COX2"/>
    <property type="match status" value="1"/>
</dbReference>
<comment type="similarity">
    <text evidence="2">Belongs to the cytochrome c oxidase subunit 2 family.</text>
</comment>
<keyword evidence="8 12" id="KW-1133">Transmembrane helix</keyword>
<keyword evidence="9" id="KW-0186">Copper</keyword>
<evidence type="ECO:0000313" key="14">
    <source>
        <dbReference type="EMBL" id="MFC5972675.1"/>
    </source>
</evidence>
<dbReference type="Pfam" id="PF00116">
    <property type="entry name" value="COX2"/>
    <property type="match status" value="1"/>
</dbReference>
<feature type="compositionally biased region" description="Gly residues" evidence="11">
    <location>
        <begin position="261"/>
        <end position="276"/>
    </location>
</feature>
<dbReference type="InterPro" id="IPR045187">
    <property type="entry name" value="CcO_II"/>
</dbReference>
<evidence type="ECO:0000256" key="12">
    <source>
        <dbReference type="SAM" id="Phobius"/>
    </source>
</evidence>
<gene>
    <name evidence="14" type="primary">coxB</name>
    <name evidence="14" type="ORF">ACFPYI_15165</name>
</gene>
<feature type="transmembrane region" description="Helical" evidence="12">
    <location>
        <begin position="39"/>
        <end position="60"/>
    </location>
</feature>
<keyword evidence="4" id="KW-0679">Respiratory chain</keyword>
<evidence type="ECO:0000256" key="7">
    <source>
        <dbReference type="ARBA" id="ARBA00022982"/>
    </source>
</evidence>
<dbReference type="Proteomes" id="UP001596099">
    <property type="component" value="Unassembled WGS sequence"/>
</dbReference>
<dbReference type="GO" id="GO:0016020">
    <property type="term" value="C:membrane"/>
    <property type="evidence" value="ECO:0007669"/>
    <property type="project" value="UniProtKB-SubCell"/>
</dbReference>
<evidence type="ECO:0000256" key="4">
    <source>
        <dbReference type="ARBA" id="ARBA00022660"/>
    </source>
</evidence>
<evidence type="ECO:0000256" key="6">
    <source>
        <dbReference type="ARBA" id="ARBA00022723"/>
    </source>
</evidence>
<dbReference type="InterPro" id="IPR002429">
    <property type="entry name" value="CcO_II-like_C"/>
</dbReference>
<sequence>MERKRLQGDSMTAGDVVPMLVQVDDLIPKGTRMNVFESIYWVFIVLGTLVGVVVIGYMAYNAYRYRASGDHAAEGDDDRPMLGELPAGGGKGRKLFLSFGLSAVVVISLIAWTYGTLLYVESPASASPVEDDIEVQVVGRQFSWEFVYPNGASSFDLVVPADTRVTLVVTSDDVFHNFGIPALRAKTDAIPGQTTRTWFIADQPGEYQAHCYELCGAGHSEMNAKVVVMEPSAYEKWYANTSGGNASGNGTESNASANASGTGGGNGSGGGGGGTPTEGTATALLAGIATRTTSEELRS</sequence>
<feature type="compositionally biased region" description="Low complexity" evidence="11">
    <location>
        <begin position="245"/>
        <end position="260"/>
    </location>
</feature>
<dbReference type="AlphaFoldDB" id="A0ABD5RRB4"/>
<keyword evidence="6" id="KW-0479">Metal-binding</keyword>
<dbReference type="PANTHER" id="PTHR22888:SF9">
    <property type="entry name" value="CYTOCHROME C OXIDASE SUBUNIT 2"/>
    <property type="match status" value="1"/>
</dbReference>
<reference evidence="14 15" key="1">
    <citation type="journal article" date="2019" name="Int. J. Syst. Evol. Microbiol.">
        <title>The Global Catalogue of Microorganisms (GCM) 10K type strain sequencing project: providing services to taxonomists for standard genome sequencing and annotation.</title>
        <authorList>
            <consortium name="The Broad Institute Genomics Platform"/>
            <consortium name="The Broad Institute Genome Sequencing Center for Infectious Disease"/>
            <person name="Wu L."/>
            <person name="Ma J."/>
        </authorList>
    </citation>
    <scope>NUCLEOTIDE SEQUENCE [LARGE SCALE GENOMIC DNA]</scope>
    <source>
        <strain evidence="14 15">CGMCC 1.12543</strain>
    </source>
</reference>
<dbReference type="InterPro" id="IPR001505">
    <property type="entry name" value="Copper_CuA"/>
</dbReference>
<feature type="domain" description="Cytochrome oxidase subunit II copper A binding" evidence="13">
    <location>
        <begin position="130"/>
        <end position="240"/>
    </location>
</feature>
<dbReference type="PANTHER" id="PTHR22888">
    <property type="entry name" value="CYTOCHROME C OXIDASE, SUBUNIT II"/>
    <property type="match status" value="1"/>
</dbReference>
<protein>
    <submittedName>
        <fullName evidence="14">Cytochrome c oxidase subunit II</fullName>
    </submittedName>
</protein>
<feature type="transmembrane region" description="Helical" evidence="12">
    <location>
        <begin position="95"/>
        <end position="115"/>
    </location>
</feature>
<dbReference type="PROSITE" id="PS50857">
    <property type="entry name" value="COX2_CUA"/>
    <property type="match status" value="1"/>
</dbReference>
<feature type="region of interest" description="Disordered" evidence="11">
    <location>
        <begin position="245"/>
        <end position="299"/>
    </location>
</feature>